<gene>
    <name evidence="2" type="ORF">Cha6605_1849</name>
</gene>
<accession>K9UE96</accession>
<dbReference type="Proteomes" id="UP000010366">
    <property type="component" value="Chromosome"/>
</dbReference>
<protein>
    <recommendedName>
        <fullName evidence="1">DUF305 domain-containing protein</fullName>
    </recommendedName>
</protein>
<dbReference type="InterPro" id="IPR012347">
    <property type="entry name" value="Ferritin-like"/>
</dbReference>
<sequence>MNFKVKLLAPIALLLGGIGFGSLAIANLTNQRSNSTIAQNSGGMNHGGMNHGSMKKGGMMNHNMDVGPADANYDLRFIDSMIPHHQGALVMAQEVLQKSKRPELIKLAKGIITEQKKEIAQMQQWRKQWYPKASATPIMWHAAMNHEMAMTAEHKQSMMMSMSLGKADAGFDRRFIDAMIPHHQGAVTMGQDLLKKSQRPEMKKLAQNIITSQQAEIAQMTQWQKQWSASK</sequence>
<dbReference type="Pfam" id="PF03713">
    <property type="entry name" value="DUF305"/>
    <property type="match status" value="1"/>
</dbReference>
<dbReference type="EMBL" id="CP003600">
    <property type="protein sequence ID" value="AFY92963.1"/>
    <property type="molecule type" value="Genomic_DNA"/>
</dbReference>
<feature type="domain" description="DUF305" evidence="1">
    <location>
        <begin position="74"/>
        <end position="223"/>
    </location>
</feature>
<dbReference type="eggNOG" id="COG3544">
    <property type="taxonomic scope" value="Bacteria"/>
</dbReference>
<evidence type="ECO:0000313" key="2">
    <source>
        <dbReference type="EMBL" id="AFY92963.1"/>
    </source>
</evidence>
<dbReference type="STRING" id="1173020.Cha6605_1849"/>
<dbReference type="PANTHER" id="PTHR36933">
    <property type="entry name" value="SLL0788 PROTEIN"/>
    <property type="match status" value="1"/>
</dbReference>
<dbReference type="OrthoDB" id="517560at2"/>
<dbReference type="Gene3D" id="1.20.1260.10">
    <property type="match status" value="2"/>
</dbReference>
<dbReference type="PANTHER" id="PTHR36933:SF1">
    <property type="entry name" value="SLL0788 PROTEIN"/>
    <property type="match status" value="1"/>
</dbReference>
<dbReference type="InterPro" id="IPR005183">
    <property type="entry name" value="DUF305_CopM-like"/>
</dbReference>
<dbReference type="HOGENOM" id="CLU_074343_2_0_3"/>
<name>K9UE96_CHAP6</name>
<evidence type="ECO:0000313" key="3">
    <source>
        <dbReference type="Proteomes" id="UP000010366"/>
    </source>
</evidence>
<dbReference type="PATRIC" id="fig|1173020.3.peg.2100"/>
<proteinExistence type="predicted"/>
<dbReference type="KEGG" id="cmp:Cha6605_1849"/>
<organism evidence="2 3">
    <name type="scientific">Chamaesiphon minutus (strain ATCC 27169 / PCC 6605)</name>
    <dbReference type="NCBI Taxonomy" id="1173020"/>
    <lineage>
        <taxon>Bacteria</taxon>
        <taxon>Bacillati</taxon>
        <taxon>Cyanobacteriota</taxon>
        <taxon>Cyanophyceae</taxon>
        <taxon>Gomontiellales</taxon>
        <taxon>Chamaesiphonaceae</taxon>
        <taxon>Chamaesiphon</taxon>
    </lineage>
</organism>
<keyword evidence="3" id="KW-1185">Reference proteome</keyword>
<reference evidence="2 3" key="1">
    <citation type="submission" date="2012-05" db="EMBL/GenBank/DDBJ databases">
        <title>Finished chromosome of genome of Chamaesiphon sp. PCC 6605.</title>
        <authorList>
            <consortium name="US DOE Joint Genome Institute"/>
            <person name="Gugger M."/>
            <person name="Coursin T."/>
            <person name="Rippka R."/>
            <person name="Tandeau De Marsac N."/>
            <person name="Huntemann M."/>
            <person name="Wei C.-L."/>
            <person name="Han J."/>
            <person name="Detter J.C."/>
            <person name="Han C."/>
            <person name="Tapia R."/>
            <person name="Chen A."/>
            <person name="Kyrpides N."/>
            <person name="Mavromatis K."/>
            <person name="Markowitz V."/>
            <person name="Szeto E."/>
            <person name="Ivanova N."/>
            <person name="Pagani I."/>
            <person name="Pati A."/>
            <person name="Goodwin L."/>
            <person name="Nordberg H.P."/>
            <person name="Cantor M.N."/>
            <person name="Hua S.X."/>
            <person name="Woyke T."/>
            <person name="Kerfeld C.A."/>
        </authorList>
    </citation>
    <scope>NUCLEOTIDE SEQUENCE [LARGE SCALE GENOMIC DNA]</scope>
    <source>
        <strain evidence="3">ATCC 27169 / PCC 6605</strain>
    </source>
</reference>
<dbReference type="RefSeq" id="WP_015159133.1">
    <property type="nucleotide sequence ID" value="NC_019697.1"/>
</dbReference>
<dbReference type="AlphaFoldDB" id="K9UE96"/>
<evidence type="ECO:0000259" key="1">
    <source>
        <dbReference type="Pfam" id="PF03713"/>
    </source>
</evidence>